<keyword evidence="2" id="KW-1185">Reference proteome</keyword>
<proteinExistence type="predicted"/>
<name>A0ACC6SGT3_9BACI</name>
<reference evidence="1" key="1">
    <citation type="submission" date="2024-03" db="EMBL/GenBank/DDBJ databases">
        <title>Human intestinal bacterial collection.</title>
        <authorList>
            <person name="Pauvert C."/>
            <person name="Hitch T.C.A."/>
            <person name="Clavel T."/>
        </authorList>
    </citation>
    <scope>NUCLEOTIDE SEQUENCE</scope>
    <source>
        <strain evidence="1">CLA-AA-H227</strain>
    </source>
</reference>
<keyword evidence="1" id="KW-0540">Nuclease</keyword>
<keyword evidence="1" id="KW-0378">Hydrolase</keyword>
<protein>
    <submittedName>
        <fullName evidence="1">Restriction endonuclease</fullName>
        <ecNumber evidence="1">3.1.21.-</ecNumber>
    </submittedName>
</protein>
<accession>A0ACC6SGT3</accession>
<gene>
    <name evidence="1" type="ORF">WMO40_21145</name>
</gene>
<organism evidence="1 2">
    <name type="scientific">Robertmurraya yapensis</name>
    <name type="common">ex Hitch et al 2024</name>
    <dbReference type="NCBI Taxonomy" id="3133160"/>
    <lineage>
        <taxon>Bacteria</taxon>
        <taxon>Bacillati</taxon>
        <taxon>Bacillota</taxon>
        <taxon>Bacilli</taxon>
        <taxon>Bacillales</taxon>
        <taxon>Bacillaceae</taxon>
        <taxon>Robertmurraya</taxon>
    </lineage>
</organism>
<keyword evidence="1" id="KW-0255">Endonuclease</keyword>
<dbReference type="EMBL" id="JBBMEW010000029">
    <property type="protein sequence ID" value="MEQ2529184.1"/>
    <property type="molecule type" value="Genomic_DNA"/>
</dbReference>
<sequence>MSMSLNLTKKQRKKRKNIVSLFTLTTFCLSLLLLHTTFWISIIATVVVYIGVYAVFEILDYQKSKKLLQSGIGDIDTMDGFQFEHYLVELFKKYNYKAIRTPDSGDYGADLILKKDTQKIVVQAKRYSKNVGIKAVQEVLGAKSFYKADEAWVVANNNYTKAAKKLADESSVRLIARDELISLLLRLQNNNRPNPKEIKATVEVKEKKTCPACGSEMVLRNSKHGVFYGCTSFPKCTHINPAK</sequence>
<comment type="caution">
    <text evidence="1">The sequence shown here is derived from an EMBL/GenBank/DDBJ whole genome shotgun (WGS) entry which is preliminary data.</text>
</comment>
<dbReference type="Proteomes" id="UP001439875">
    <property type="component" value="Unassembled WGS sequence"/>
</dbReference>
<dbReference type="EC" id="3.1.21.-" evidence="1"/>
<evidence type="ECO:0000313" key="2">
    <source>
        <dbReference type="Proteomes" id="UP001439875"/>
    </source>
</evidence>
<evidence type="ECO:0000313" key="1">
    <source>
        <dbReference type="EMBL" id="MEQ2529184.1"/>
    </source>
</evidence>